<dbReference type="EMBL" id="JARFVA010000002">
    <property type="protein sequence ID" value="MDF0706923.1"/>
    <property type="molecule type" value="Genomic_DNA"/>
</dbReference>
<comment type="catalytic activity">
    <reaction evidence="7">
        <text>Endonucleolytic cleavage of RNA, removing 5'-extranucleotides from tRNA precursor.</text>
        <dbReference type="EC" id="3.1.26.5"/>
    </reaction>
</comment>
<dbReference type="EC" id="3.1.26.5" evidence="7 8"/>
<dbReference type="InterPro" id="IPR014721">
    <property type="entry name" value="Ribsml_uS5_D2-typ_fold_subgr"/>
</dbReference>
<dbReference type="PANTHER" id="PTHR33992:SF1">
    <property type="entry name" value="RIBONUCLEASE P PROTEIN COMPONENT"/>
    <property type="match status" value="1"/>
</dbReference>
<name>A0ABT5XM07_9FLAO</name>
<comment type="subunit">
    <text evidence="7">Consists of a catalytic RNA component (M1 or rnpB) and a protein subunit.</text>
</comment>
<comment type="function">
    <text evidence="1 7">RNaseP catalyzes the removal of the 5'-leader sequence from pre-tRNA to produce the mature 5'-terminus. It can also cleave other RNA substrates such as 4.5S RNA. The protein component plays an auxiliary but essential role in vivo by binding to the 5'-leader sequence and broadening the substrate specificity of the ribozyme.</text>
</comment>
<comment type="caution">
    <text evidence="9">The sequence shown here is derived from an EMBL/GenBank/DDBJ whole genome shotgun (WGS) entry which is preliminary data.</text>
</comment>
<keyword evidence="6 7" id="KW-0694">RNA-binding</keyword>
<dbReference type="HAMAP" id="MF_00227">
    <property type="entry name" value="RNase_P"/>
    <property type="match status" value="1"/>
</dbReference>
<evidence type="ECO:0000256" key="2">
    <source>
        <dbReference type="ARBA" id="ARBA00022694"/>
    </source>
</evidence>
<evidence type="ECO:0000256" key="7">
    <source>
        <dbReference type="HAMAP-Rule" id="MF_00227"/>
    </source>
</evidence>
<dbReference type="SUPFAM" id="SSF54211">
    <property type="entry name" value="Ribosomal protein S5 domain 2-like"/>
    <property type="match status" value="1"/>
</dbReference>
<evidence type="ECO:0000256" key="3">
    <source>
        <dbReference type="ARBA" id="ARBA00022722"/>
    </source>
</evidence>
<gene>
    <name evidence="7 9" type="primary">rnpA</name>
    <name evidence="9" type="ORF">PY091_06830</name>
</gene>
<evidence type="ECO:0000313" key="9">
    <source>
        <dbReference type="EMBL" id="MDF0706923.1"/>
    </source>
</evidence>
<dbReference type="PROSITE" id="PS00648">
    <property type="entry name" value="RIBONUCLEASE_P"/>
    <property type="match status" value="1"/>
</dbReference>
<accession>A0ABT5XM07</accession>
<dbReference type="Proteomes" id="UP001217083">
    <property type="component" value="Unassembled WGS sequence"/>
</dbReference>
<keyword evidence="2 7" id="KW-0819">tRNA processing</keyword>
<reference evidence="9 10" key="1">
    <citation type="submission" date="2023-03" db="EMBL/GenBank/DDBJ databases">
        <title>Muricauda XX sp. nov. and Muricauda XXX sp. nov., two novel species isolated from Okinawa Trough.</title>
        <authorList>
            <person name="Cao W."/>
            <person name="Deng X."/>
        </authorList>
    </citation>
    <scope>NUCLEOTIDE SEQUENCE [LARGE SCALE GENOMIC DNA]</scope>
    <source>
        <strain evidence="9 10">81s02</strain>
    </source>
</reference>
<dbReference type="NCBIfam" id="TIGR00188">
    <property type="entry name" value="rnpA"/>
    <property type="match status" value="1"/>
</dbReference>
<dbReference type="InterPro" id="IPR020539">
    <property type="entry name" value="RNase_P_CS"/>
</dbReference>
<evidence type="ECO:0000256" key="6">
    <source>
        <dbReference type="ARBA" id="ARBA00022884"/>
    </source>
</evidence>
<dbReference type="GO" id="GO:0004526">
    <property type="term" value="F:ribonuclease P activity"/>
    <property type="evidence" value="ECO:0007669"/>
    <property type="project" value="UniProtKB-EC"/>
</dbReference>
<comment type="similarity">
    <text evidence="7">Belongs to the RnpA family.</text>
</comment>
<evidence type="ECO:0000256" key="1">
    <source>
        <dbReference type="ARBA" id="ARBA00002663"/>
    </source>
</evidence>
<keyword evidence="3 7" id="KW-0540">Nuclease</keyword>
<dbReference type="InterPro" id="IPR000100">
    <property type="entry name" value="RNase_P"/>
</dbReference>
<dbReference type="InterPro" id="IPR020568">
    <property type="entry name" value="Ribosomal_Su5_D2-typ_SF"/>
</dbReference>
<evidence type="ECO:0000313" key="10">
    <source>
        <dbReference type="Proteomes" id="UP001217083"/>
    </source>
</evidence>
<organism evidence="9 10">
    <name type="scientific">Flagellimonas okinawensis</name>
    <dbReference type="NCBI Taxonomy" id="3031324"/>
    <lineage>
        <taxon>Bacteria</taxon>
        <taxon>Pseudomonadati</taxon>
        <taxon>Bacteroidota</taxon>
        <taxon>Flavobacteriia</taxon>
        <taxon>Flavobacteriales</taxon>
        <taxon>Flavobacteriaceae</taxon>
        <taxon>Flagellimonas</taxon>
    </lineage>
</organism>
<dbReference type="PANTHER" id="PTHR33992">
    <property type="entry name" value="RIBONUCLEASE P PROTEIN COMPONENT"/>
    <property type="match status" value="1"/>
</dbReference>
<protein>
    <recommendedName>
        <fullName evidence="7 8">Ribonuclease P protein component</fullName>
        <shortName evidence="7">RNase P protein</shortName>
        <shortName evidence="7">RNaseP protein</shortName>
        <ecNumber evidence="7 8">3.1.26.5</ecNumber>
    </recommendedName>
    <alternativeName>
        <fullName evidence="7">Protein C5</fullName>
    </alternativeName>
</protein>
<keyword evidence="10" id="KW-1185">Reference proteome</keyword>
<keyword evidence="4 7" id="KW-0255">Endonuclease</keyword>
<proteinExistence type="inferred from homology"/>
<evidence type="ECO:0000256" key="4">
    <source>
        <dbReference type="ARBA" id="ARBA00022759"/>
    </source>
</evidence>
<sequence>MSEENTGSKNIETPLKSFQGDLSFPKKEKLTNKKLFENLFAEGKNLKEFPVKLIYLPANFKDGASIKVAVVAPKKRFKTAIDRNRIKRLLREAYRLNKPLIFNNIEGNFAFIFLYLGKRSPSFNEVDTAMKKLLHAFINKESNEEID</sequence>
<dbReference type="RefSeq" id="WP_275648960.1">
    <property type="nucleotide sequence ID" value="NZ_JARFVA010000002.1"/>
</dbReference>
<evidence type="ECO:0000256" key="8">
    <source>
        <dbReference type="NCBIfam" id="TIGR00188"/>
    </source>
</evidence>
<dbReference type="Pfam" id="PF00825">
    <property type="entry name" value="Ribonuclease_P"/>
    <property type="match status" value="1"/>
</dbReference>
<dbReference type="Gene3D" id="3.30.230.10">
    <property type="match status" value="1"/>
</dbReference>
<evidence type="ECO:0000256" key="5">
    <source>
        <dbReference type="ARBA" id="ARBA00022801"/>
    </source>
</evidence>
<keyword evidence="5 7" id="KW-0378">Hydrolase</keyword>